<evidence type="ECO:0000313" key="2">
    <source>
        <dbReference type="EMBL" id="GAN80302.1"/>
    </source>
</evidence>
<keyword evidence="3" id="KW-1185">Reference proteome</keyword>
<reference evidence="2 3" key="1">
    <citation type="submission" date="2012-11" db="EMBL/GenBank/DDBJ databases">
        <title>Whole genome sequence of Acidocella aminolytica 101 = DSM 11237.</title>
        <authorList>
            <person name="Azuma Y."/>
            <person name="Higashiura N."/>
            <person name="Hirakawa H."/>
            <person name="Matsushita K."/>
        </authorList>
    </citation>
    <scope>NUCLEOTIDE SEQUENCE [LARGE SCALE GENOMIC DNA]</scope>
    <source>
        <strain evidence="3">101 / DSM 11237</strain>
    </source>
</reference>
<gene>
    <name evidence="2" type="ORF">Aam_044_005</name>
</gene>
<keyword evidence="1" id="KW-0472">Membrane</keyword>
<organism evidence="2 3">
    <name type="scientific">Acidocella aminolytica 101 = DSM 11237</name>
    <dbReference type="NCBI Taxonomy" id="1120923"/>
    <lineage>
        <taxon>Bacteria</taxon>
        <taxon>Pseudomonadati</taxon>
        <taxon>Pseudomonadota</taxon>
        <taxon>Alphaproteobacteria</taxon>
        <taxon>Acetobacterales</taxon>
        <taxon>Acidocellaceae</taxon>
        <taxon>Acidocella</taxon>
    </lineage>
</organism>
<keyword evidence="1" id="KW-1133">Transmembrane helix</keyword>
<dbReference type="AlphaFoldDB" id="A0A0D6PF62"/>
<keyword evidence="1" id="KW-0812">Transmembrane</keyword>
<feature type="transmembrane region" description="Helical" evidence="1">
    <location>
        <begin position="72"/>
        <end position="90"/>
    </location>
</feature>
<evidence type="ECO:0000313" key="3">
    <source>
        <dbReference type="Proteomes" id="UP000032668"/>
    </source>
</evidence>
<dbReference type="RefSeq" id="WP_158320099.1">
    <property type="nucleotide sequence ID" value="NZ_BANC01000043.1"/>
</dbReference>
<proteinExistence type="predicted"/>
<dbReference type="STRING" id="1120923.SAMN02746095_03463"/>
<comment type="caution">
    <text evidence="2">The sequence shown here is derived from an EMBL/GenBank/DDBJ whole genome shotgun (WGS) entry which is preliminary data.</text>
</comment>
<accession>A0A0D6PF62</accession>
<evidence type="ECO:0000256" key="1">
    <source>
        <dbReference type="SAM" id="Phobius"/>
    </source>
</evidence>
<dbReference type="OrthoDB" id="7546256at2"/>
<dbReference type="EMBL" id="BANC01000043">
    <property type="protein sequence ID" value="GAN80302.1"/>
    <property type="molecule type" value="Genomic_DNA"/>
</dbReference>
<name>A0A0D6PF62_9PROT</name>
<dbReference type="Proteomes" id="UP000032668">
    <property type="component" value="Unassembled WGS sequence"/>
</dbReference>
<sequence>MFTVDLTWLGEASNLSQRLLVRLYFIHAMQQSPRVGWGMGAGKIIIPRDTHIAHLLGTNVAHNKYLRIGGEGGFLGAGLLITLMALWTVHGSRPLPPRGDGS</sequence>
<protein>
    <submittedName>
        <fullName evidence="2">O-antigen polymerase</fullName>
    </submittedName>
</protein>